<feature type="compositionally biased region" description="Acidic residues" evidence="2">
    <location>
        <begin position="682"/>
        <end position="692"/>
    </location>
</feature>
<feature type="transmembrane region" description="Helical" evidence="3">
    <location>
        <begin position="242"/>
        <end position="267"/>
    </location>
</feature>
<dbReference type="InterPro" id="IPR011992">
    <property type="entry name" value="EF-hand-dom_pair"/>
</dbReference>
<dbReference type="EMBL" id="BSYB01000020">
    <property type="protein sequence ID" value="GMG46811.1"/>
    <property type="molecule type" value="Genomic_DNA"/>
</dbReference>
<dbReference type="InterPro" id="IPR018247">
    <property type="entry name" value="EF_Hand_1_Ca_BS"/>
</dbReference>
<organism evidence="5 6">
    <name type="scientific">Aspergillus oryzae var. brunneus</name>
    <dbReference type="NCBI Taxonomy" id="332754"/>
    <lineage>
        <taxon>Eukaryota</taxon>
        <taxon>Fungi</taxon>
        <taxon>Dikarya</taxon>
        <taxon>Ascomycota</taxon>
        <taxon>Pezizomycotina</taxon>
        <taxon>Eurotiomycetes</taxon>
        <taxon>Eurotiomycetidae</taxon>
        <taxon>Eurotiales</taxon>
        <taxon>Aspergillaceae</taxon>
        <taxon>Aspergillus</taxon>
        <taxon>Aspergillus subgen. Circumdati</taxon>
    </lineage>
</organism>
<feature type="compositionally biased region" description="Basic and acidic residues" evidence="2">
    <location>
        <begin position="771"/>
        <end position="780"/>
    </location>
</feature>
<feature type="compositionally biased region" description="Basic and acidic residues" evidence="2">
    <location>
        <begin position="90"/>
        <end position="99"/>
    </location>
</feature>
<keyword evidence="3" id="KW-0472">Membrane</keyword>
<feature type="region of interest" description="Disordered" evidence="2">
    <location>
        <begin position="1"/>
        <end position="102"/>
    </location>
</feature>
<keyword evidence="6" id="KW-1185">Reference proteome</keyword>
<dbReference type="PANTHER" id="PTHR31323">
    <property type="entry name" value="MECHANOSENSITIVE ION CHANNEL PROTEIN MSY2"/>
    <property type="match status" value="1"/>
</dbReference>
<dbReference type="Pfam" id="PF25886">
    <property type="entry name" value="Msy1"/>
    <property type="match status" value="1"/>
</dbReference>
<accession>A0ABQ6KTR3</accession>
<keyword evidence="3" id="KW-0812">Transmembrane</keyword>
<dbReference type="InterPro" id="IPR010920">
    <property type="entry name" value="LSM_dom_sf"/>
</dbReference>
<dbReference type="InterPro" id="IPR002048">
    <property type="entry name" value="EF_hand_dom"/>
</dbReference>
<dbReference type="Proteomes" id="UP001165189">
    <property type="component" value="Unassembled WGS sequence"/>
</dbReference>
<feature type="compositionally biased region" description="Low complexity" evidence="2">
    <location>
        <begin position="813"/>
        <end position="823"/>
    </location>
</feature>
<dbReference type="Pfam" id="PF00924">
    <property type="entry name" value="MS_channel_2nd"/>
    <property type="match status" value="1"/>
</dbReference>
<feature type="compositionally biased region" description="Pro residues" evidence="2">
    <location>
        <begin position="847"/>
        <end position="860"/>
    </location>
</feature>
<reference evidence="5" key="1">
    <citation type="submission" date="2023-04" db="EMBL/GenBank/DDBJ databases">
        <title>Aspergillus oryzae var. brunneus NBRC 4377.</title>
        <authorList>
            <person name="Ichikawa N."/>
            <person name="Sato H."/>
            <person name="Tonouchi N."/>
        </authorList>
    </citation>
    <scope>NUCLEOTIDE SEQUENCE</scope>
    <source>
        <strain evidence="5">NBRC 4377</strain>
    </source>
</reference>
<feature type="compositionally biased region" description="Polar residues" evidence="2">
    <location>
        <begin position="46"/>
        <end position="59"/>
    </location>
</feature>
<feature type="compositionally biased region" description="Low complexity" evidence="2">
    <location>
        <begin position="743"/>
        <end position="761"/>
    </location>
</feature>
<feature type="region of interest" description="Disordered" evidence="2">
    <location>
        <begin position="680"/>
        <end position="861"/>
    </location>
</feature>
<dbReference type="SUPFAM" id="SSF50182">
    <property type="entry name" value="Sm-like ribonucleoproteins"/>
    <property type="match status" value="1"/>
</dbReference>
<evidence type="ECO:0000313" key="5">
    <source>
        <dbReference type="EMBL" id="GMG46811.1"/>
    </source>
</evidence>
<feature type="transmembrane region" description="Helical" evidence="3">
    <location>
        <begin position="125"/>
        <end position="146"/>
    </location>
</feature>
<protein>
    <submittedName>
        <fullName evidence="5">Unnamed protein product</fullName>
    </submittedName>
</protein>
<gene>
    <name evidence="5" type="ORF">Aory05_000560500</name>
</gene>
<evidence type="ECO:0000313" key="6">
    <source>
        <dbReference type="Proteomes" id="UP001165189"/>
    </source>
</evidence>
<feature type="transmembrane region" description="Helical" evidence="3">
    <location>
        <begin position="166"/>
        <end position="189"/>
    </location>
</feature>
<evidence type="ECO:0000256" key="1">
    <source>
        <dbReference type="ARBA" id="ARBA00022837"/>
    </source>
</evidence>
<dbReference type="PROSITE" id="PS50222">
    <property type="entry name" value="EF_HAND_2"/>
    <property type="match status" value="1"/>
</dbReference>
<dbReference type="SUPFAM" id="SSF47473">
    <property type="entry name" value="EF-hand"/>
    <property type="match status" value="1"/>
</dbReference>
<evidence type="ECO:0000259" key="4">
    <source>
        <dbReference type="PROSITE" id="PS50222"/>
    </source>
</evidence>
<keyword evidence="3" id="KW-1133">Transmembrane helix</keyword>
<feature type="compositionally biased region" description="Polar residues" evidence="2">
    <location>
        <begin position="987"/>
        <end position="998"/>
    </location>
</feature>
<feature type="transmembrane region" description="Helical" evidence="3">
    <location>
        <begin position="201"/>
        <end position="222"/>
    </location>
</feature>
<evidence type="ECO:0000256" key="2">
    <source>
        <dbReference type="SAM" id="MobiDB-lite"/>
    </source>
</evidence>
<feature type="compositionally biased region" description="Low complexity" evidence="2">
    <location>
        <begin position="962"/>
        <end position="986"/>
    </location>
</feature>
<dbReference type="PANTHER" id="PTHR31323:SF14">
    <property type="entry name" value="MECHANOSENSITIVE ION CHANNEL PROTEIN MSY2"/>
    <property type="match status" value="1"/>
</dbReference>
<proteinExistence type="predicted"/>
<dbReference type="Gene3D" id="1.10.238.10">
    <property type="entry name" value="EF-hand"/>
    <property type="match status" value="1"/>
</dbReference>
<comment type="caution">
    <text evidence="5">The sequence shown here is derived from an EMBL/GenBank/DDBJ whole genome shotgun (WGS) entry which is preliminary data.</text>
</comment>
<dbReference type="SMART" id="SM00054">
    <property type="entry name" value="EFh"/>
    <property type="match status" value="1"/>
</dbReference>
<evidence type="ECO:0000256" key="3">
    <source>
        <dbReference type="SAM" id="Phobius"/>
    </source>
</evidence>
<feature type="transmembrane region" description="Helical" evidence="3">
    <location>
        <begin position="470"/>
        <end position="496"/>
    </location>
</feature>
<sequence length="1009" mass="110962">MSTRPGLAEKRLSAHRFQQIPDYSGDGMANPNDVTIEIPLNPVPSRGQTGARKTSINPTSPDPNLYEPPGESGAEEKAALVTGPGRRKRVDSARARSVDDPEDGTLTRMGRIYQAIFNFSIITRYLIYVSPLALLIAIPIIVGATVRQDTRIGGVPLHWFFTWIEVVWLSLWVCKLVAHFLPYVFQFLVGIVSSGTRKYALILQSLQFPIATVLWAVVSLVTFLPAENDTGTKSWEKALKNILFALLVCSLIFLAEKAIVQLISISYHRKQFDKKIKESKRNVTLLGELYDASRSMFPMYCKEFREEDAAMTDIIASKVKGMPRSGSAPLRLIREVGQNVGRIGDKVTAAFGDVAQELTGKEVFNPNSARSIVTLALERKRSSEALARRIWMSFVIEGREALYFEDIAEVLGAGKEAEAEECFQILDRDGNGDISLDEMILTVGEIGRGRKALNHSMHDVDQAIHVLDNLLMTIAFGISVLVFVSFVTSGFGTVIAAGATSLLSLSFVFATTAQEVLGSCIFLFVKHPFDVGDRVEIDSKPYTVERISLLFSVFTSVTDRRTTQVPNVVLNTLWIDNFTRSNAMHETLTIPIKFGTSFSDIELLRQEMELFVRDKENSRDFQPDVSIDVAGVGDMDKLELAVTICHKSNWAIESVRAARRSKFMCALVAAIRKIPIRAPGAADEEPAAEDNNDDKPDGGDNNGPGLNTEKMAVSGLTTTDSLHDPTMPYGDSRSTGFDLGRDSGSLQRRGGGASASSHSQGTFVDSSHSTGDGEGHDAESFRSPAASPRKDQLSVPYGTLNREPSTGRRKANSTQSTQSTQSTYPTATGGVPILAAPAPPRHATTAPAPPPSAPLPPAPPATEYRPYSAHYYEDSPYDSTQRNLLFYYNYQYHLEKHQTRPNRRYSIIHFIIIKPIVQRCDGYHNEQPRAPDIQSTEFHPAKHDESITSTPSMDKKPHHPSSPKSSTSAYSPHAPQTPPAYTAPYTCESTADPTTRSQCLDPYNTAPAH</sequence>
<keyword evidence="1" id="KW-0106">Calcium</keyword>
<feature type="region of interest" description="Disordered" evidence="2">
    <location>
        <begin position="923"/>
        <end position="1009"/>
    </location>
</feature>
<dbReference type="PROSITE" id="PS00018">
    <property type="entry name" value="EF_HAND_1"/>
    <property type="match status" value="1"/>
</dbReference>
<dbReference type="InterPro" id="IPR006685">
    <property type="entry name" value="MscS_channel_2nd"/>
</dbReference>
<name>A0ABQ6KTR3_ASPOZ</name>
<dbReference type="InterPro" id="IPR058650">
    <property type="entry name" value="Msy1/2-like"/>
</dbReference>
<feature type="domain" description="EF-hand" evidence="4">
    <location>
        <begin position="414"/>
        <end position="449"/>
    </location>
</feature>